<proteinExistence type="predicted"/>
<evidence type="ECO:0000313" key="2">
    <source>
        <dbReference type="Proteomes" id="UP000684084"/>
    </source>
</evidence>
<name>A0A915Z010_9GLOM</name>
<dbReference type="Proteomes" id="UP000684084">
    <property type="component" value="Unassembled WGS sequence"/>
</dbReference>
<sequence length="103" mass="11773">MGFFTVLDTRPVRPTSRTSRTSSNNRSCILDSDGLLFDNRFIGHVDFNDQMTRQPGLRMHGNLLILITGKVFGSVGNLISRNVKDISYVIYNNIYNKYNNKIE</sequence>
<protein>
    <submittedName>
        <fullName evidence="1">Uncharacterized protein</fullName>
    </submittedName>
</protein>
<dbReference type="AlphaFoldDB" id="A0A915Z010"/>
<gene>
    <name evidence="1" type="ORF">CHRIB12_LOCUS6339</name>
</gene>
<accession>A0A915Z010</accession>
<organism evidence="1 2">
    <name type="scientific">Rhizophagus irregularis</name>
    <dbReference type="NCBI Taxonomy" id="588596"/>
    <lineage>
        <taxon>Eukaryota</taxon>
        <taxon>Fungi</taxon>
        <taxon>Fungi incertae sedis</taxon>
        <taxon>Mucoromycota</taxon>
        <taxon>Glomeromycotina</taxon>
        <taxon>Glomeromycetes</taxon>
        <taxon>Glomerales</taxon>
        <taxon>Glomeraceae</taxon>
        <taxon>Rhizophagus</taxon>
    </lineage>
</organism>
<reference evidence="1" key="1">
    <citation type="submission" date="2020-05" db="EMBL/GenBank/DDBJ databases">
        <authorList>
            <person name="Rincon C."/>
            <person name="Sanders R I."/>
            <person name="Robbins C."/>
            <person name="Chaturvedi A."/>
        </authorList>
    </citation>
    <scope>NUCLEOTIDE SEQUENCE</scope>
    <source>
        <strain evidence="1">CHB12</strain>
    </source>
</reference>
<evidence type="ECO:0000313" key="1">
    <source>
        <dbReference type="EMBL" id="CAB5356430.1"/>
    </source>
</evidence>
<comment type="caution">
    <text evidence="1">The sequence shown here is derived from an EMBL/GenBank/DDBJ whole genome shotgun (WGS) entry which is preliminary data.</text>
</comment>
<dbReference type="EMBL" id="CAGKOT010000010">
    <property type="protein sequence ID" value="CAB5356430.1"/>
    <property type="molecule type" value="Genomic_DNA"/>
</dbReference>